<sequence length="72" mass="7809">MPPMPVQEGSKSRNSSPKSVKPAFAPSTPATRRPFSGVPTRRRALRVNARGPRASRGREEAHRHDPGILIAA</sequence>
<accession>A0A4V6A525</accession>
<proteinExistence type="predicted"/>
<dbReference type="EMBL" id="AZBU02000003">
    <property type="protein sequence ID" value="TKR89205.1"/>
    <property type="molecule type" value="Genomic_DNA"/>
</dbReference>
<name>A0A4V6A525_STECR</name>
<reference evidence="2 3" key="2">
    <citation type="journal article" date="2019" name="G3 (Bethesda)">
        <title>Hybrid Assembly of the Genome of the Entomopathogenic Nematode Steinernema carpocapsae Identifies the X-Chromosome.</title>
        <authorList>
            <person name="Serra L."/>
            <person name="Macchietto M."/>
            <person name="Macias-Munoz A."/>
            <person name="McGill C.J."/>
            <person name="Rodriguez I.M."/>
            <person name="Rodriguez B."/>
            <person name="Murad R."/>
            <person name="Mortazavi A."/>
        </authorList>
    </citation>
    <scope>NUCLEOTIDE SEQUENCE [LARGE SCALE GENOMIC DNA]</scope>
    <source>
        <strain evidence="2 3">ALL</strain>
    </source>
</reference>
<protein>
    <submittedName>
        <fullName evidence="2">Uncharacterized protein</fullName>
    </submittedName>
</protein>
<feature type="compositionally biased region" description="Basic and acidic residues" evidence="1">
    <location>
        <begin position="56"/>
        <end position="66"/>
    </location>
</feature>
<evidence type="ECO:0000313" key="3">
    <source>
        <dbReference type="Proteomes" id="UP000298663"/>
    </source>
</evidence>
<keyword evidence="3" id="KW-1185">Reference proteome</keyword>
<organism evidence="2 3">
    <name type="scientific">Steinernema carpocapsae</name>
    <name type="common">Entomopathogenic nematode</name>
    <dbReference type="NCBI Taxonomy" id="34508"/>
    <lineage>
        <taxon>Eukaryota</taxon>
        <taxon>Metazoa</taxon>
        <taxon>Ecdysozoa</taxon>
        <taxon>Nematoda</taxon>
        <taxon>Chromadorea</taxon>
        <taxon>Rhabditida</taxon>
        <taxon>Tylenchina</taxon>
        <taxon>Panagrolaimomorpha</taxon>
        <taxon>Strongyloidoidea</taxon>
        <taxon>Steinernematidae</taxon>
        <taxon>Steinernema</taxon>
    </lineage>
</organism>
<gene>
    <name evidence="2" type="ORF">L596_013344</name>
</gene>
<feature type="region of interest" description="Disordered" evidence="1">
    <location>
        <begin position="1"/>
        <end position="72"/>
    </location>
</feature>
<evidence type="ECO:0000256" key="1">
    <source>
        <dbReference type="SAM" id="MobiDB-lite"/>
    </source>
</evidence>
<reference evidence="2 3" key="1">
    <citation type="journal article" date="2015" name="Genome Biol.">
        <title>Comparative genomics of Steinernema reveals deeply conserved gene regulatory networks.</title>
        <authorList>
            <person name="Dillman A.R."/>
            <person name="Macchietto M."/>
            <person name="Porter C.F."/>
            <person name="Rogers A."/>
            <person name="Williams B."/>
            <person name="Antoshechkin I."/>
            <person name="Lee M.M."/>
            <person name="Goodwin Z."/>
            <person name="Lu X."/>
            <person name="Lewis E.E."/>
            <person name="Goodrich-Blair H."/>
            <person name="Stock S.P."/>
            <person name="Adams B.J."/>
            <person name="Sternberg P.W."/>
            <person name="Mortazavi A."/>
        </authorList>
    </citation>
    <scope>NUCLEOTIDE SEQUENCE [LARGE SCALE GENOMIC DNA]</scope>
    <source>
        <strain evidence="2 3">ALL</strain>
    </source>
</reference>
<comment type="caution">
    <text evidence="2">The sequence shown here is derived from an EMBL/GenBank/DDBJ whole genome shotgun (WGS) entry which is preliminary data.</text>
</comment>
<dbReference type="Proteomes" id="UP000298663">
    <property type="component" value="Unassembled WGS sequence"/>
</dbReference>
<evidence type="ECO:0000313" key="2">
    <source>
        <dbReference type="EMBL" id="TKR89205.1"/>
    </source>
</evidence>
<dbReference type="AlphaFoldDB" id="A0A4V6A525"/>